<keyword evidence="1" id="KW-1133">Transmembrane helix</keyword>
<dbReference type="Gramene" id="Kaladp1201s0010.1.v1.1">
    <property type="protein sequence ID" value="Kaladp1201s0010.1.v1.1"/>
    <property type="gene ID" value="Kaladp1201s0010.v1.1"/>
</dbReference>
<accession>A0A7N0VLI3</accession>
<evidence type="ECO:0000313" key="3">
    <source>
        <dbReference type="Proteomes" id="UP000594263"/>
    </source>
</evidence>
<dbReference type="EnsemblPlants" id="Kaladp1201s0010.1.v1.1">
    <property type="protein sequence ID" value="Kaladp1201s0010.1.v1.1"/>
    <property type="gene ID" value="Kaladp1201s0010.v1.1"/>
</dbReference>
<name>A0A7N0VLI3_KALFE</name>
<keyword evidence="1" id="KW-0472">Membrane</keyword>
<dbReference type="AlphaFoldDB" id="A0A7N0VLI3"/>
<evidence type="ECO:0000256" key="1">
    <source>
        <dbReference type="SAM" id="Phobius"/>
    </source>
</evidence>
<keyword evidence="3" id="KW-1185">Reference proteome</keyword>
<protein>
    <submittedName>
        <fullName evidence="2">Uncharacterized protein</fullName>
    </submittedName>
</protein>
<reference evidence="2" key="1">
    <citation type="submission" date="2021-01" db="UniProtKB">
        <authorList>
            <consortium name="EnsemblPlants"/>
        </authorList>
    </citation>
    <scope>IDENTIFICATION</scope>
</reference>
<dbReference type="Proteomes" id="UP000594263">
    <property type="component" value="Unplaced"/>
</dbReference>
<organism evidence="2 3">
    <name type="scientific">Kalanchoe fedtschenkoi</name>
    <name type="common">Lavender scallops</name>
    <name type="synonym">South American air plant</name>
    <dbReference type="NCBI Taxonomy" id="63787"/>
    <lineage>
        <taxon>Eukaryota</taxon>
        <taxon>Viridiplantae</taxon>
        <taxon>Streptophyta</taxon>
        <taxon>Embryophyta</taxon>
        <taxon>Tracheophyta</taxon>
        <taxon>Spermatophyta</taxon>
        <taxon>Magnoliopsida</taxon>
        <taxon>eudicotyledons</taxon>
        <taxon>Gunneridae</taxon>
        <taxon>Pentapetalae</taxon>
        <taxon>Saxifragales</taxon>
        <taxon>Crassulaceae</taxon>
        <taxon>Kalanchoe</taxon>
    </lineage>
</organism>
<sequence>MTTGAKVAQACYFERVQDQSFKLRIRSESLWIVAAEILTQGCESGGLDVEAEERAIAARIFYLHLSSSRESELKLLPLFPEMRDEEFTRGFTIFLLYFLNVTTLKMFIVH</sequence>
<evidence type="ECO:0000313" key="2">
    <source>
        <dbReference type="EnsemblPlants" id="Kaladp1201s0010.1.v1.1"/>
    </source>
</evidence>
<feature type="transmembrane region" description="Helical" evidence="1">
    <location>
        <begin position="87"/>
        <end position="108"/>
    </location>
</feature>
<proteinExistence type="predicted"/>
<keyword evidence="1" id="KW-0812">Transmembrane</keyword>